<gene>
    <name evidence="1" type="ORF">Vadar_029458</name>
</gene>
<evidence type="ECO:0000313" key="1">
    <source>
        <dbReference type="EMBL" id="KAH7867146.1"/>
    </source>
</evidence>
<name>A0ACB7ZNQ1_9ERIC</name>
<accession>A0ACB7ZNQ1</accession>
<keyword evidence="2" id="KW-1185">Reference proteome</keyword>
<dbReference type="Proteomes" id="UP000828048">
    <property type="component" value="Chromosome 9"/>
</dbReference>
<protein>
    <submittedName>
        <fullName evidence="1">Uncharacterized protein</fullName>
    </submittedName>
</protein>
<evidence type="ECO:0000313" key="2">
    <source>
        <dbReference type="Proteomes" id="UP000828048"/>
    </source>
</evidence>
<sequence length="129" mass="14465">MALLFRMLSDGYVDDGVGLLNHINDVPLHRFIGMALGCEASLQVFYFLLFSLLEYGEVIGSRINGEPGTSLRQVSQCSYYLKEHTNLVPLGGRGYMDSWFANQPRVDGGSLLEESQRVGRESQHSNLFF</sequence>
<comment type="caution">
    <text evidence="1">The sequence shown here is derived from an EMBL/GenBank/DDBJ whole genome shotgun (WGS) entry which is preliminary data.</text>
</comment>
<organism evidence="1 2">
    <name type="scientific">Vaccinium darrowii</name>
    <dbReference type="NCBI Taxonomy" id="229202"/>
    <lineage>
        <taxon>Eukaryota</taxon>
        <taxon>Viridiplantae</taxon>
        <taxon>Streptophyta</taxon>
        <taxon>Embryophyta</taxon>
        <taxon>Tracheophyta</taxon>
        <taxon>Spermatophyta</taxon>
        <taxon>Magnoliopsida</taxon>
        <taxon>eudicotyledons</taxon>
        <taxon>Gunneridae</taxon>
        <taxon>Pentapetalae</taxon>
        <taxon>asterids</taxon>
        <taxon>Ericales</taxon>
        <taxon>Ericaceae</taxon>
        <taxon>Vaccinioideae</taxon>
        <taxon>Vaccinieae</taxon>
        <taxon>Vaccinium</taxon>
    </lineage>
</organism>
<proteinExistence type="predicted"/>
<dbReference type="EMBL" id="CM037159">
    <property type="protein sequence ID" value="KAH7867146.1"/>
    <property type="molecule type" value="Genomic_DNA"/>
</dbReference>
<reference evidence="1 2" key="1">
    <citation type="journal article" date="2021" name="Hortic Res">
        <title>High-quality reference genome and annotation aids understanding of berry development for evergreen blueberry (Vaccinium darrowii).</title>
        <authorList>
            <person name="Yu J."/>
            <person name="Hulse-Kemp A.M."/>
            <person name="Babiker E."/>
            <person name="Staton M."/>
        </authorList>
    </citation>
    <scope>NUCLEOTIDE SEQUENCE [LARGE SCALE GENOMIC DNA]</scope>
    <source>
        <strain evidence="2">cv. NJ 8807/NJ 8810</strain>
        <tissue evidence="1">Young leaf</tissue>
    </source>
</reference>